<dbReference type="InterPro" id="IPR053925">
    <property type="entry name" value="RecX_HTH_3rd"/>
</dbReference>
<feature type="domain" description="RecX first three-helical" evidence="9">
    <location>
        <begin position="150"/>
        <end position="187"/>
    </location>
</feature>
<evidence type="ECO:0000256" key="6">
    <source>
        <dbReference type="SAM" id="MobiDB-lite"/>
    </source>
</evidence>
<comment type="function">
    <text evidence="5">Modulates RecA activity.</text>
</comment>
<keyword evidence="4 5" id="KW-0963">Cytoplasm</keyword>
<accession>A0A3N2RH87</accession>
<feature type="region of interest" description="Disordered" evidence="6">
    <location>
        <begin position="116"/>
        <end position="152"/>
    </location>
</feature>
<dbReference type="GO" id="GO:0005737">
    <property type="term" value="C:cytoplasm"/>
    <property type="evidence" value="ECO:0007669"/>
    <property type="project" value="UniProtKB-SubCell"/>
</dbReference>
<reference evidence="10 11" key="1">
    <citation type="submission" date="2018-10" db="EMBL/GenBank/DDBJ databases">
        <title>The genome of Lysobacter enzymogenes OH11.</title>
        <authorList>
            <person name="Liu F."/>
            <person name="Zhao Y."/>
            <person name="Qian G."/>
            <person name="Chen Y."/>
            <person name="Xu H."/>
        </authorList>
    </citation>
    <scope>NUCLEOTIDE SEQUENCE [LARGE SCALE GENOMIC DNA]</scope>
    <source>
        <strain evidence="10 11">OH11</strain>
    </source>
</reference>
<evidence type="ECO:0000313" key="10">
    <source>
        <dbReference type="EMBL" id="ROU06741.1"/>
    </source>
</evidence>
<evidence type="ECO:0000259" key="8">
    <source>
        <dbReference type="Pfam" id="PF21981"/>
    </source>
</evidence>
<proteinExistence type="inferred from homology"/>
<name>A0A3N2RH87_LYSEN</name>
<dbReference type="HAMAP" id="MF_01114">
    <property type="entry name" value="RecX"/>
    <property type="match status" value="1"/>
</dbReference>
<dbReference type="Pfam" id="PF21982">
    <property type="entry name" value="RecX_HTH1"/>
    <property type="match status" value="1"/>
</dbReference>
<protein>
    <recommendedName>
        <fullName evidence="3 5">Regulatory protein RecX</fullName>
    </recommendedName>
</protein>
<dbReference type="PANTHER" id="PTHR33602">
    <property type="entry name" value="REGULATORY PROTEIN RECX FAMILY PROTEIN"/>
    <property type="match status" value="1"/>
</dbReference>
<comment type="caution">
    <text evidence="10">The sequence shown here is derived from an EMBL/GenBank/DDBJ whole genome shotgun (WGS) entry which is preliminary data.</text>
</comment>
<dbReference type="Proteomes" id="UP000275910">
    <property type="component" value="Unassembled WGS sequence"/>
</dbReference>
<dbReference type="NCBIfam" id="NF001054">
    <property type="entry name" value="PRK00117.2-1"/>
    <property type="match status" value="1"/>
</dbReference>
<evidence type="ECO:0000256" key="4">
    <source>
        <dbReference type="ARBA" id="ARBA00022490"/>
    </source>
</evidence>
<dbReference type="Pfam" id="PF21981">
    <property type="entry name" value="RecX_HTH3"/>
    <property type="match status" value="1"/>
</dbReference>
<feature type="domain" description="RecX second three-helical" evidence="7">
    <location>
        <begin position="194"/>
        <end position="234"/>
    </location>
</feature>
<comment type="subcellular location">
    <subcellularLocation>
        <location evidence="1 5">Cytoplasm</location>
    </subcellularLocation>
</comment>
<feature type="compositionally biased region" description="Low complexity" evidence="6">
    <location>
        <begin position="1"/>
        <end position="10"/>
    </location>
</feature>
<dbReference type="InterPro" id="IPR003783">
    <property type="entry name" value="Regulatory_RecX"/>
</dbReference>
<feature type="compositionally biased region" description="Basic and acidic residues" evidence="6">
    <location>
        <begin position="116"/>
        <end position="126"/>
    </location>
</feature>
<dbReference type="EMBL" id="RCTY01000030">
    <property type="protein sequence ID" value="ROU06741.1"/>
    <property type="molecule type" value="Genomic_DNA"/>
</dbReference>
<dbReference type="InterPro" id="IPR036388">
    <property type="entry name" value="WH-like_DNA-bd_sf"/>
</dbReference>
<sequence>MRAIESGSRSADADRPSRASSFPDTDTDTDTGSGKPQPEPRTQLGQQVSSATDTTAHVHPDLSAAAPRRPGEHRAADDLSGAAGPSAPAPATAENAADAPAAGPLFAHSASDATFEHPFADGDGHLFDQSTSGPSRRERRRAAREQSPTQRALGLLVRREHSRKELTRKLTSRGLDREQVVEAVDRLADAGWQDDARFAETLVRSRANNGYGPVHIRAELGTHGLDGEAIAAAMAAFEGDWLENARDLLRRRFGEAYAQDPARRRKAADLLMRRGFEMETIRIASRSYVSD</sequence>
<feature type="domain" description="RecX third three-helical" evidence="8">
    <location>
        <begin position="240"/>
        <end position="282"/>
    </location>
</feature>
<organism evidence="10 11">
    <name type="scientific">Lysobacter enzymogenes</name>
    <dbReference type="NCBI Taxonomy" id="69"/>
    <lineage>
        <taxon>Bacteria</taxon>
        <taxon>Pseudomonadati</taxon>
        <taxon>Pseudomonadota</taxon>
        <taxon>Gammaproteobacteria</taxon>
        <taxon>Lysobacterales</taxon>
        <taxon>Lysobacteraceae</taxon>
        <taxon>Lysobacter</taxon>
    </lineage>
</organism>
<dbReference type="GO" id="GO:0006282">
    <property type="term" value="P:regulation of DNA repair"/>
    <property type="evidence" value="ECO:0007669"/>
    <property type="project" value="UniProtKB-UniRule"/>
</dbReference>
<evidence type="ECO:0000256" key="2">
    <source>
        <dbReference type="ARBA" id="ARBA00009695"/>
    </source>
</evidence>
<evidence type="ECO:0000256" key="3">
    <source>
        <dbReference type="ARBA" id="ARBA00018111"/>
    </source>
</evidence>
<evidence type="ECO:0000256" key="1">
    <source>
        <dbReference type="ARBA" id="ARBA00004496"/>
    </source>
</evidence>
<feature type="region of interest" description="Disordered" evidence="6">
    <location>
        <begin position="1"/>
        <end position="98"/>
    </location>
</feature>
<evidence type="ECO:0000256" key="5">
    <source>
        <dbReference type="HAMAP-Rule" id="MF_01114"/>
    </source>
</evidence>
<comment type="similarity">
    <text evidence="2 5">Belongs to the RecX family.</text>
</comment>
<dbReference type="AlphaFoldDB" id="A0A3N2RH87"/>
<dbReference type="PANTHER" id="PTHR33602:SF1">
    <property type="entry name" value="REGULATORY PROTEIN RECX FAMILY PROTEIN"/>
    <property type="match status" value="1"/>
</dbReference>
<dbReference type="Pfam" id="PF02631">
    <property type="entry name" value="RecX_HTH2"/>
    <property type="match status" value="1"/>
</dbReference>
<dbReference type="InterPro" id="IPR053926">
    <property type="entry name" value="RecX_HTH_1st"/>
</dbReference>
<feature type="compositionally biased region" description="Low complexity" evidence="6">
    <location>
        <begin position="80"/>
        <end position="98"/>
    </location>
</feature>
<gene>
    <name evidence="5 10" type="primary">recX</name>
    <name evidence="10" type="ORF">D9T17_12110</name>
</gene>
<evidence type="ECO:0000259" key="7">
    <source>
        <dbReference type="Pfam" id="PF02631"/>
    </source>
</evidence>
<dbReference type="InterPro" id="IPR053924">
    <property type="entry name" value="RecX_HTH_2nd"/>
</dbReference>
<evidence type="ECO:0000259" key="9">
    <source>
        <dbReference type="Pfam" id="PF21982"/>
    </source>
</evidence>
<feature type="compositionally biased region" description="Polar residues" evidence="6">
    <location>
        <begin position="43"/>
        <end position="55"/>
    </location>
</feature>
<evidence type="ECO:0000313" key="11">
    <source>
        <dbReference type="Proteomes" id="UP000275910"/>
    </source>
</evidence>
<dbReference type="Gene3D" id="1.10.10.10">
    <property type="entry name" value="Winged helix-like DNA-binding domain superfamily/Winged helix DNA-binding domain"/>
    <property type="match status" value="3"/>
</dbReference>